<sequence>MNMTYNRFAPNQFCIIYNECCLTQSSADQLWYIKTCQHDPEVSYPYVCEQVAPTTIAPPTTTPWPGLCPTGWEYFNLTQKCYLVLNESVFYARLFNETRDLCRNNFGGDLVSIHSKEENEWITNLLYKQELGLIWIGLYDPHVNGNWQWTDGTPVDYRSWGENQPKTGTYCAYLLGENVPENNEYKYLWYSDNLDDTAPGICALPAKGSPTQPTQKPTTPQWSGKCDPGWQYYDLMRKCYKILQYNLAFTDCRIECQHVEADLATIHSAAENELLSGKNIFVNSGARINHAENVKM</sequence>
<name>A0A914CMR1_9BILA</name>
<proteinExistence type="predicted"/>
<dbReference type="WBParaSite" id="ACRNAN_scaffold12526.g12237.t1">
    <property type="protein sequence ID" value="ACRNAN_scaffold12526.g12237.t1"/>
    <property type="gene ID" value="ACRNAN_scaffold12526.g12237"/>
</dbReference>
<dbReference type="AlphaFoldDB" id="A0A914CMR1"/>
<dbReference type="Pfam" id="PF00059">
    <property type="entry name" value="Lectin_C"/>
    <property type="match status" value="1"/>
</dbReference>
<dbReference type="PANTHER" id="PTHR22803">
    <property type="entry name" value="MANNOSE, PHOSPHOLIPASE, LECTIN RECEPTOR RELATED"/>
    <property type="match status" value="1"/>
</dbReference>
<evidence type="ECO:0000313" key="2">
    <source>
        <dbReference type="Proteomes" id="UP000887540"/>
    </source>
</evidence>
<dbReference type="PROSITE" id="PS50041">
    <property type="entry name" value="C_TYPE_LECTIN_2"/>
    <property type="match status" value="1"/>
</dbReference>
<dbReference type="InterPro" id="IPR001304">
    <property type="entry name" value="C-type_lectin-like"/>
</dbReference>
<reference evidence="3" key="1">
    <citation type="submission" date="2022-11" db="UniProtKB">
        <authorList>
            <consortium name="WormBaseParasite"/>
        </authorList>
    </citation>
    <scope>IDENTIFICATION</scope>
</reference>
<dbReference type="InterPro" id="IPR016187">
    <property type="entry name" value="CTDL_fold"/>
</dbReference>
<dbReference type="CDD" id="cd00037">
    <property type="entry name" value="CLECT"/>
    <property type="match status" value="2"/>
</dbReference>
<feature type="domain" description="C-type lectin" evidence="1">
    <location>
        <begin position="77"/>
        <end position="203"/>
    </location>
</feature>
<dbReference type="SUPFAM" id="SSF56436">
    <property type="entry name" value="C-type lectin-like"/>
    <property type="match status" value="2"/>
</dbReference>
<keyword evidence="2" id="KW-1185">Reference proteome</keyword>
<dbReference type="Proteomes" id="UP000887540">
    <property type="component" value="Unplaced"/>
</dbReference>
<dbReference type="Gene3D" id="3.10.100.10">
    <property type="entry name" value="Mannose-Binding Protein A, subunit A"/>
    <property type="match status" value="2"/>
</dbReference>
<dbReference type="SMART" id="SM00034">
    <property type="entry name" value="CLECT"/>
    <property type="match status" value="1"/>
</dbReference>
<evidence type="ECO:0000259" key="1">
    <source>
        <dbReference type="PROSITE" id="PS50041"/>
    </source>
</evidence>
<organism evidence="2 3">
    <name type="scientific">Acrobeloides nanus</name>
    <dbReference type="NCBI Taxonomy" id="290746"/>
    <lineage>
        <taxon>Eukaryota</taxon>
        <taxon>Metazoa</taxon>
        <taxon>Ecdysozoa</taxon>
        <taxon>Nematoda</taxon>
        <taxon>Chromadorea</taxon>
        <taxon>Rhabditida</taxon>
        <taxon>Tylenchina</taxon>
        <taxon>Cephalobomorpha</taxon>
        <taxon>Cephaloboidea</taxon>
        <taxon>Cephalobidae</taxon>
        <taxon>Acrobeloides</taxon>
    </lineage>
</organism>
<evidence type="ECO:0000313" key="3">
    <source>
        <dbReference type="WBParaSite" id="ACRNAN_scaffold12526.g12237.t1"/>
    </source>
</evidence>
<dbReference type="InterPro" id="IPR050111">
    <property type="entry name" value="C-type_lectin/snaclec_domain"/>
</dbReference>
<protein>
    <submittedName>
        <fullName evidence="3">C-type lectin domain-containing protein</fullName>
    </submittedName>
</protein>
<accession>A0A914CMR1</accession>
<dbReference type="InterPro" id="IPR016186">
    <property type="entry name" value="C-type_lectin-like/link_sf"/>
</dbReference>